<evidence type="ECO:0000313" key="2">
    <source>
        <dbReference type="Proteomes" id="UP001281761"/>
    </source>
</evidence>
<protein>
    <submittedName>
        <fullName evidence="1">Uncharacterized protein</fullName>
    </submittedName>
</protein>
<accession>A0ABQ9XFK1</accession>
<dbReference type="EMBL" id="JARBJD010000135">
    <property type="protein sequence ID" value="KAK2950464.1"/>
    <property type="molecule type" value="Genomic_DNA"/>
</dbReference>
<dbReference type="SUPFAM" id="SSF48371">
    <property type="entry name" value="ARM repeat"/>
    <property type="match status" value="1"/>
</dbReference>
<dbReference type="Proteomes" id="UP001281761">
    <property type="component" value="Unassembled WGS sequence"/>
</dbReference>
<sequence>MPSSQKPFSMDCLPFLNWSDDVDETVEEKAVVFGSLVATVKIQPSLDVSLEAKAVNFLESIHLANRESATAVLSNFASLSDNSLADFVQCICELISSASQAITTAAMKMLESLINRCSTQGRLALVKADLVPQLINNLNPLSLSFAKAADIHIHLLASLTHSLLLATPNGLAQLTIEDADGQQAVHETVLKQVLVPSEQYICHFCVNRFSIIDGVQSMCFMELLAQLLQICPYYQPAMDFVLDLSVFLTIPSCLAIFEDDFSIWSFLIIYIPSQGDWNRKRAELRQISKKLDRMLRTEGIEDVIQEKLQNDQEDEGESIVTESIGWNNLLGMNLPKLCLCVIFVGSGITSSFAGTIGIVSLSLAPSSPPIHSPSPLSTCPPFPLCLPVFLPFSLSIHCRLTLARVSERLHRFFVVLFS</sequence>
<gene>
    <name evidence="1" type="ORF">BLNAU_14582</name>
</gene>
<dbReference type="InterPro" id="IPR016024">
    <property type="entry name" value="ARM-type_fold"/>
</dbReference>
<name>A0ABQ9XFK1_9EUKA</name>
<comment type="caution">
    <text evidence="1">The sequence shown here is derived from an EMBL/GenBank/DDBJ whole genome shotgun (WGS) entry which is preliminary data.</text>
</comment>
<evidence type="ECO:0000313" key="1">
    <source>
        <dbReference type="EMBL" id="KAK2950464.1"/>
    </source>
</evidence>
<keyword evidence="2" id="KW-1185">Reference proteome</keyword>
<organism evidence="1 2">
    <name type="scientific">Blattamonas nauphoetae</name>
    <dbReference type="NCBI Taxonomy" id="2049346"/>
    <lineage>
        <taxon>Eukaryota</taxon>
        <taxon>Metamonada</taxon>
        <taxon>Preaxostyla</taxon>
        <taxon>Oxymonadida</taxon>
        <taxon>Blattamonas</taxon>
    </lineage>
</organism>
<reference evidence="1 2" key="1">
    <citation type="journal article" date="2022" name="bioRxiv">
        <title>Genomics of Preaxostyla Flagellates Illuminates Evolutionary Transitions and the Path Towards Mitochondrial Loss.</title>
        <authorList>
            <person name="Novak L.V.F."/>
            <person name="Treitli S.C."/>
            <person name="Pyrih J."/>
            <person name="Halakuc P."/>
            <person name="Pipaliya S.V."/>
            <person name="Vacek V."/>
            <person name="Brzon O."/>
            <person name="Soukal P."/>
            <person name="Eme L."/>
            <person name="Dacks J.B."/>
            <person name="Karnkowska A."/>
            <person name="Elias M."/>
            <person name="Hampl V."/>
        </authorList>
    </citation>
    <scope>NUCLEOTIDE SEQUENCE [LARGE SCALE GENOMIC DNA]</scope>
    <source>
        <strain evidence="1">NAU3</strain>
        <tissue evidence="1">Gut</tissue>
    </source>
</reference>
<proteinExistence type="predicted"/>